<sequence length="139" mass="15934">MIYVDVSPNTNILSMLHRFLQPGISFFFFYFNCSSRNNAPFRYNSWQTSLLATVVVDARLSTRAQGNMGLPKFEDVSVPAWKPNDLCTPGFCSKSTTEQDWPICMDSLVPGEFTVPWTPFPALFNSMSDLRFALWDIWQ</sequence>
<dbReference type="Proteomes" id="UP000326877">
    <property type="component" value="Unassembled WGS sequence"/>
</dbReference>
<protein>
    <submittedName>
        <fullName evidence="1">Uncharacterized protein</fullName>
    </submittedName>
</protein>
<proteinExistence type="predicted"/>
<dbReference type="AlphaFoldDB" id="A0A5N7BWS1"/>
<organism evidence="1">
    <name type="scientific">Petromyces alliaceus</name>
    <name type="common">Aspergillus alliaceus</name>
    <dbReference type="NCBI Taxonomy" id="209559"/>
    <lineage>
        <taxon>Eukaryota</taxon>
        <taxon>Fungi</taxon>
        <taxon>Dikarya</taxon>
        <taxon>Ascomycota</taxon>
        <taxon>Pezizomycotina</taxon>
        <taxon>Eurotiomycetes</taxon>
        <taxon>Eurotiomycetidae</taxon>
        <taxon>Eurotiales</taxon>
        <taxon>Aspergillaceae</taxon>
        <taxon>Aspergillus</taxon>
        <taxon>Aspergillus subgen. Circumdati</taxon>
    </lineage>
</organism>
<name>A0A5N7BWS1_PETAA</name>
<evidence type="ECO:0000313" key="1">
    <source>
        <dbReference type="EMBL" id="KAE8386038.1"/>
    </source>
</evidence>
<accession>A0A5N7BWS1</accession>
<dbReference type="EMBL" id="ML735320">
    <property type="protein sequence ID" value="KAE8386038.1"/>
    <property type="molecule type" value="Genomic_DNA"/>
</dbReference>
<gene>
    <name evidence="1" type="ORF">BDV23DRAFT_163915</name>
</gene>
<reference evidence="1" key="1">
    <citation type="submission" date="2019-04" db="EMBL/GenBank/DDBJ databases">
        <title>Friends and foes A comparative genomics studyof 23 Aspergillus species from section Flavi.</title>
        <authorList>
            <consortium name="DOE Joint Genome Institute"/>
            <person name="Kjaerbolling I."/>
            <person name="Vesth T."/>
            <person name="Frisvad J.C."/>
            <person name="Nybo J.L."/>
            <person name="Theobald S."/>
            <person name="Kildgaard S."/>
            <person name="Isbrandt T."/>
            <person name="Kuo A."/>
            <person name="Sato A."/>
            <person name="Lyhne E.K."/>
            <person name="Kogle M.E."/>
            <person name="Wiebenga A."/>
            <person name="Kun R.S."/>
            <person name="Lubbers R.J."/>
            <person name="Makela M.R."/>
            <person name="Barry K."/>
            <person name="Chovatia M."/>
            <person name="Clum A."/>
            <person name="Daum C."/>
            <person name="Haridas S."/>
            <person name="He G."/>
            <person name="LaButti K."/>
            <person name="Lipzen A."/>
            <person name="Mondo S."/>
            <person name="Riley R."/>
            <person name="Salamov A."/>
            <person name="Simmons B.A."/>
            <person name="Magnuson J.K."/>
            <person name="Henrissat B."/>
            <person name="Mortensen U.H."/>
            <person name="Larsen T.O."/>
            <person name="Devries R.P."/>
            <person name="Grigoriev I.V."/>
            <person name="Machida M."/>
            <person name="Baker S.E."/>
            <person name="Andersen M.R."/>
        </authorList>
    </citation>
    <scope>NUCLEOTIDE SEQUENCE [LARGE SCALE GENOMIC DNA]</scope>
    <source>
        <strain evidence="1">IBT 14317</strain>
    </source>
</reference>